<reference evidence="6 7" key="1">
    <citation type="submission" date="2023-10" db="EMBL/GenBank/DDBJ databases">
        <title>Psychrosphaera aquimaarina strain SW33 isolated from seawater.</title>
        <authorList>
            <person name="Bayburt H."/>
            <person name="Kim J.M."/>
            <person name="Choi B.J."/>
            <person name="Jeon C.O."/>
        </authorList>
    </citation>
    <scope>NUCLEOTIDE SEQUENCE [LARGE SCALE GENOMIC DNA]</scope>
    <source>
        <strain evidence="6 7">KCTC 52743</strain>
    </source>
</reference>
<dbReference type="PROSITE" id="PS51464">
    <property type="entry name" value="SIS"/>
    <property type="match status" value="1"/>
</dbReference>
<evidence type="ECO:0000256" key="2">
    <source>
        <dbReference type="ARBA" id="ARBA00023125"/>
    </source>
</evidence>
<dbReference type="InterPro" id="IPR047640">
    <property type="entry name" value="RpiR-like"/>
</dbReference>
<name>A0ABU3R0N9_9GAMM</name>
<protein>
    <submittedName>
        <fullName evidence="6">MurR/RpiR family transcriptional regulator</fullName>
    </submittedName>
</protein>
<feature type="domain" description="SIS" evidence="5">
    <location>
        <begin position="123"/>
        <end position="273"/>
    </location>
</feature>
<keyword evidence="3" id="KW-0804">Transcription</keyword>
<dbReference type="Proteomes" id="UP001257914">
    <property type="component" value="Unassembled WGS sequence"/>
</dbReference>
<comment type="caution">
    <text evidence="6">The sequence shown here is derived from an EMBL/GenBank/DDBJ whole genome shotgun (WGS) entry which is preliminary data.</text>
</comment>
<keyword evidence="7" id="KW-1185">Reference proteome</keyword>
<keyword evidence="1" id="KW-0805">Transcription regulation</keyword>
<dbReference type="PROSITE" id="PS51071">
    <property type="entry name" value="HTH_RPIR"/>
    <property type="match status" value="1"/>
</dbReference>
<dbReference type="InterPro" id="IPR000281">
    <property type="entry name" value="HTH_RpiR"/>
</dbReference>
<gene>
    <name evidence="6" type="ORF">RT723_09625</name>
</gene>
<evidence type="ECO:0000259" key="4">
    <source>
        <dbReference type="PROSITE" id="PS51071"/>
    </source>
</evidence>
<proteinExistence type="predicted"/>
<evidence type="ECO:0000256" key="1">
    <source>
        <dbReference type="ARBA" id="ARBA00023015"/>
    </source>
</evidence>
<feature type="domain" description="HTH rpiR-type" evidence="4">
    <location>
        <begin position="1"/>
        <end position="77"/>
    </location>
</feature>
<organism evidence="6 7">
    <name type="scientific">Psychrosphaera aquimarina</name>
    <dbReference type="NCBI Taxonomy" id="2044854"/>
    <lineage>
        <taxon>Bacteria</taxon>
        <taxon>Pseudomonadati</taxon>
        <taxon>Pseudomonadota</taxon>
        <taxon>Gammaproteobacteria</taxon>
        <taxon>Alteromonadales</taxon>
        <taxon>Pseudoalteromonadaceae</taxon>
        <taxon>Psychrosphaera</taxon>
    </lineage>
</organism>
<dbReference type="Pfam" id="PF01418">
    <property type="entry name" value="HTH_6"/>
    <property type="match status" value="1"/>
</dbReference>
<dbReference type="EMBL" id="JAWCUA010000007">
    <property type="protein sequence ID" value="MDU0113248.1"/>
    <property type="molecule type" value="Genomic_DNA"/>
</dbReference>
<dbReference type="PANTHER" id="PTHR30514">
    <property type="entry name" value="GLUCOKINASE"/>
    <property type="match status" value="1"/>
</dbReference>
<sequence>MSAIAIIKSIKNTLTKNELEIADFLLQAPQVIKTLSSKELAAAIGVSQSSIIKFSQKLGYKGYLEFKLAMVEAVNAKVVDTDWLGNISLKDNFEQLSQKLLASKNNVLSETSSLNNVRNIDEAVKAIMAANRILVSGIGASGLVATDLSYKLQKVGKAANAEPNGHIQIPYCSTFGKKDLLFCISESGNTSEVVEAATVAKKNGAVVISLSSFGSNKLNNVADIKLYTVAEKSSVRLSSILSRTSQEFVIDLLFIVLTQSSASSRKMVEKSNKAIKSFIEKR</sequence>
<dbReference type="InterPro" id="IPR035472">
    <property type="entry name" value="RpiR-like_SIS"/>
</dbReference>
<evidence type="ECO:0000313" key="7">
    <source>
        <dbReference type="Proteomes" id="UP001257914"/>
    </source>
</evidence>
<accession>A0ABU3R0N9</accession>
<evidence type="ECO:0000313" key="6">
    <source>
        <dbReference type="EMBL" id="MDU0113248.1"/>
    </source>
</evidence>
<dbReference type="RefSeq" id="WP_216053820.1">
    <property type="nucleotide sequence ID" value="NZ_JAWCUA010000007.1"/>
</dbReference>
<dbReference type="Pfam" id="PF01380">
    <property type="entry name" value="SIS"/>
    <property type="match status" value="1"/>
</dbReference>
<dbReference type="InterPro" id="IPR001347">
    <property type="entry name" value="SIS_dom"/>
</dbReference>
<evidence type="ECO:0000256" key="3">
    <source>
        <dbReference type="ARBA" id="ARBA00023163"/>
    </source>
</evidence>
<dbReference type="PANTHER" id="PTHR30514:SF17">
    <property type="entry name" value="HTH-TYPE TRANSCRIPTIONAL REGULATOR MURR"/>
    <property type="match status" value="1"/>
</dbReference>
<dbReference type="CDD" id="cd05013">
    <property type="entry name" value="SIS_RpiR"/>
    <property type="match status" value="1"/>
</dbReference>
<evidence type="ECO:0000259" key="5">
    <source>
        <dbReference type="PROSITE" id="PS51464"/>
    </source>
</evidence>
<keyword evidence="2" id="KW-0238">DNA-binding</keyword>